<dbReference type="PROSITE" id="PS00189">
    <property type="entry name" value="LIPOYL"/>
    <property type="match status" value="1"/>
</dbReference>
<reference evidence="6 7" key="1">
    <citation type="submission" date="2018-08" db="EMBL/GenBank/DDBJ databases">
        <title>Murine metabolic-syndrome-specific gut microbial biobank.</title>
        <authorList>
            <person name="Liu C."/>
        </authorList>
    </citation>
    <scope>NUCLEOTIDE SEQUENCE [LARGE SCALE GENOMIC DNA]</scope>
    <source>
        <strain evidence="6 7">583</strain>
    </source>
</reference>
<keyword evidence="7" id="KW-1185">Reference proteome</keyword>
<dbReference type="EMBL" id="QXXA01000007">
    <property type="protein sequence ID" value="NBI06744.1"/>
    <property type="molecule type" value="Genomic_DNA"/>
</dbReference>
<sequence length="127" mass="14412">MKTVEGLYYSSDHEWVKVEGNKALIGITDHAQHNLGEIVYVELPEVDDELEKEESFGVVESVKTASDIYMPVSGTVIEVNEELEDSPELVNEDAFGSWFIKVEMADNAKLDDLMDKEDYEKFCAEEE</sequence>
<dbReference type="OrthoDB" id="9796712at2"/>
<dbReference type="GO" id="GO:0005960">
    <property type="term" value="C:glycine cleavage complex"/>
    <property type="evidence" value="ECO:0007669"/>
    <property type="project" value="InterPro"/>
</dbReference>
<dbReference type="NCBIfam" id="TIGR00527">
    <property type="entry name" value="gcvH"/>
    <property type="match status" value="1"/>
</dbReference>
<comment type="similarity">
    <text evidence="1 3">Belongs to the GcvH family.</text>
</comment>
<dbReference type="GO" id="GO:0005737">
    <property type="term" value="C:cytoplasm"/>
    <property type="evidence" value="ECO:0007669"/>
    <property type="project" value="TreeGrafter"/>
</dbReference>
<dbReference type="GO" id="GO:0019464">
    <property type="term" value="P:glycine decarboxylation via glycine cleavage system"/>
    <property type="evidence" value="ECO:0007669"/>
    <property type="project" value="UniProtKB-UniRule"/>
</dbReference>
<dbReference type="Gene3D" id="2.40.50.100">
    <property type="match status" value="1"/>
</dbReference>
<proteinExistence type="inferred from homology"/>
<dbReference type="CDD" id="cd06848">
    <property type="entry name" value="GCS_H"/>
    <property type="match status" value="1"/>
</dbReference>
<dbReference type="PANTHER" id="PTHR11715">
    <property type="entry name" value="GLYCINE CLEAVAGE SYSTEM H PROTEIN"/>
    <property type="match status" value="1"/>
</dbReference>
<accession>A0A845QXM6</accession>
<evidence type="ECO:0000256" key="3">
    <source>
        <dbReference type="HAMAP-Rule" id="MF_00272"/>
    </source>
</evidence>
<gene>
    <name evidence="3 6" type="primary">gcvH</name>
    <name evidence="6" type="ORF">D3Z33_07705</name>
</gene>
<comment type="function">
    <text evidence="3">The glycine cleavage system catalyzes the degradation of glycine. The H protein shuttles the methylamine group of glycine from the P protein to the T protein.</text>
</comment>
<dbReference type="InterPro" id="IPR011053">
    <property type="entry name" value="Single_hybrid_motif"/>
</dbReference>
<organism evidence="6 7">
    <name type="scientific">Senegalia massiliensis</name>
    <dbReference type="NCBI Taxonomy" id="1720316"/>
    <lineage>
        <taxon>Bacteria</taxon>
        <taxon>Bacillati</taxon>
        <taxon>Bacillota</taxon>
        <taxon>Clostridia</taxon>
        <taxon>Eubacteriales</taxon>
        <taxon>Clostridiaceae</taxon>
        <taxon>Senegalia</taxon>
    </lineage>
</organism>
<evidence type="ECO:0000256" key="2">
    <source>
        <dbReference type="ARBA" id="ARBA00022823"/>
    </source>
</evidence>
<evidence type="ECO:0000256" key="1">
    <source>
        <dbReference type="ARBA" id="ARBA00009249"/>
    </source>
</evidence>
<dbReference type="InterPro" id="IPR033753">
    <property type="entry name" value="GCV_H/Fam206"/>
</dbReference>
<protein>
    <recommendedName>
        <fullName evidence="3">Glycine cleavage system H protein</fullName>
    </recommendedName>
</protein>
<evidence type="ECO:0000313" key="6">
    <source>
        <dbReference type="EMBL" id="NBI06744.1"/>
    </source>
</evidence>
<dbReference type="InterPro" id="IPR017453">
    <property type="entry name" value="GCV_H_sub"/>
</dbReference>
<keyword evidence="2 3" id="KW-0450">Lipoyl</keyword>
<comment type="caution">
    <text evidence="6">The sequence shown here is derived from an EMBL/GenBank/DDBJ whole genome shotgun (WGS) entry which is preliminary data.</text>
</comment>
<dbReference type="RefSeq" id="WP_160197220.1">
    <property type="nucleotide sequence ID" value="NZ_QXXA01000007.1"/>
</dbReference>
<dbReference type="PROSITE" id="PS50968">
    <property type="entry name" value="BIOTINYL_LIPOYL"/>
    <property type="match status" value="1"/>
</dbReference>
<dbReference type="InterPro" id="IPR000089">
    <property type="entry name" value="Biotin_lipoyl"/>
</dbReference>
<evidence type="ECO:0000259" key="5">
    <source>
        <dbReference type="PROSITE" id="PS50968"/>
    </source>
</evidence>
<dbReference type="AlphaFoldDB" id="A0A845QXM6"/>
<dbReference type="PANTHER" id="PTHR11715:SF3">
    <property type="entry name" value="GLYCINE CLEAVAGE SYSTEM H PROTEIN-RELATED"/>
    <property type="match status" value="1"/>
</dbReference>
<name>A0A845QXM6_9CLOT</name>
<dbReference type="GO" id="GO:0009249">
    <property type="term" value="P:protein lipoylation"/>
    <property type="evidence" value="ECO:0007669"/>
    <property type="project" value="TreeGrafter"/>
</dbReference>
<comment type="subunit">
    <text evidence="3">The glycine cleavage system is composed of four proteins: P, T, L and H.</text>
</comment>
<dbReference type="NCBIfam" id="NF002270">
    <property type="entry name" value="PRK01202.1"/>
    <property type="match status" value="1"/>
</dbReference>
<dbReference type="InterPro" id="IPR003016">
    <property type="entry name" value="2-oxoA_DH_lipoyl-BS"/>
</dbReference>
<dbReference type="Proteomes" id="UP000467132">
    <property type="component" value="Unassembled WGS sequence"/>
</dbReference>
<feature type="modified residue" description="N6-lipoyllysine" evidence="3 4">
    <location>
        <position position="63"/>
    </location>
</feature>
<evidence type="ECO:0000313" key="7">
    <source>
        <dbReference type="Proteomes" id="UP000467132"/>
    </source>
</evidence>
<comment type="cofactor">
    <cofactor evidence="3">
        <name>(R)-lipoate</name>
        <dbReference type="ChEBI" id="CHEBI:83088"/>
    </cofactor>
    <text evidence="3">Binds 1 lipoyl cofactor covalently.</text>
</comment>
<feature type="domain" description="Lipoyl-binding" evidence="5">
    <location>
        <begin position="22"/>
        <end position="103"/>
    </location>
</feature>
<dbReference type="InterPro" id="IPR002930">
    <property type="entry name" value="GCV_H"/>
</dbReference>
<evidence type="ECO:0000256" key="4">
    <source>
        <dbReference type="PIRSR" id="PIRSR617453-50"/>
    </source>
</evidence>
<dbReference type="HAMAP" id="MF_00272">
    <property type="entry name" value="GcvH"/>
    <property type="match status" value="1"/>
</dbReference>
<dbReference type="SUPFAM" id="SSF51230">
    <property type="entry name" value="Single hybrid motif"/>
    <property type="match status" value="1"/>
</dbReference>
<dbReference type="Pfam" id="PF01597">
    <property type="entry name" value="GCV_H"/>
    <property type="match status" value="1"/>
</dbReference>